<accession>A0AAJ1YY29</accession>
<evidence type="ECO:0000313" key="1">
    <source>
        <dbReference type="EMBL" id="MDR4324933.1"/>
    </source>
</evidence>
<protein>
    <submittedName>
        <fullName evidence="1">Uncharacterized protein</fullName>
    </submittedName>
</protein>
<reference evidence="1" key="1">
    <citation type="submission" date="2019-07" db="EMBL/GenBank/DDBJ databases">
        <title>Phylogenomic Reclassification of ATCC Bacillus Strains and Various Taxa within the Genus Bacillus.</title>
        <authorList>
            <person name="Riojas M.A."/>
            <person name="Frank A.M."/>
            <person name="Fenn S.L."/>
            <person name="King S.P."/>
            <person name="Brower S.M."/>
            <person name="Hazbon M.H."/>
        </authorList>
    </citation>
    <scope>NUCLEOTIDE SEQUENCE</scope>
    <source>
        <strain evidence="1">NR-12239</strain>
    </source>
</reference>
<dbReference type="EMBL" id="VLYX01000002">
    <property type="protein sequence ID" value="MDR4324933.1"/>
    <property type="molecule type" value="Genomic_DNA"/>
</dbReference>
<comment type="caution">
    <text evidence="1">The sequence shown here is derived from an EMBL/GenBank/DDBJ whole genome shotgun (WGS) entry which is preliminary data.</text>
</comment>
<sequence length="59" mass="7060">MLLRKTKGTLHSLSPSVFTWHRAGKGFDRFYAWLDALSYLKRRGFVVFNLDLYKTCFHY</sequence>
<name>A0AAJ1YY29_9BACI</name>
<gene>
    <name evidence="1" type="ORF">FOS08_02925</name>
</gene>
<dbReference type="AlphaFoldDB" id="A0AAJ1YY29"/>
<dbReference type="Proteomes" id="UP001248134">
    <property type="component" value="Unassembled WGS sequence"/>
</dbReference>
<evidence type="ECO:0000313" key="2">
    <source>
        <dbReference type="Proteomes" id="UP001248134"/>
    </source>
</evidence>
<proteinExistence type="predicted"/>
<organism evidence="1 2">
    <name type="scientific">Bacillus pseudomycoides</name>
    <dbReference type="NCBI Taxonomy" id="64104"/>
    <lineage>
        <taxon>Bacteria</taxon>
        <taxon>Bacillati</taxon>
        <taxon>Bacillota</taxon>
        <taxon>Bacilli</taxon>
        <taxon>Bacillales</taxon>
        <taxon>Bacillaceae</taxon>
        <taxon>Bacillus</taxon>
        <taxon>Bacillus cereus group</taxon>
    </lineage>
</organism>